<proteinExistence type="predicted"/>
<name>M2WJB4_DOTSN</name>
<protein>
    <submittedName>
        <fullName evidence="2">Uncharacterized protein</fullName>
    </submittedName>
</protein>
<accession>M2WJB4</accession>
<evidence type="ECO:0000313" key="2">
    <source>
        <dbReference type="EMBL" id="EME39068.1"/>
    </source>
</evidence>
<feature type="region of interest" description="Disordered" evidence="1">
    <location>
        <begin position="1"/>
        <end position="20"/>
    </location>
</feature>
<dbReference type="EMBL" id="KB446546">
    <property type="protein sequence ID" value="EME39068.1"/>
    <property type="molecule type" value="Genomic_DNA"/>
</dbReference>
<reference evidence="3" key="1">
    <citation type="journal article" date="2012" name="PLoS Genet.">
        <title>The genomes of the fungal plant pathogens Cladosporium fulvum and Dothistroma septosporum reveal adaptation to different hosts and lifestyles but also signatures of common ancestry.</title>
        <authorList>
            <person name="de Wit P.J.G.M."/>
            <person name="van der Burgt A."/>
            <person name="Oekmen B."/>
            <person name="Stergiopoulos I."/>
            <person name="Abd-Elsalam K.A."/>
            <person name="Aerts A.L."/>
            <person name="Bahkali A.H."/>
            <person name="Beenen H.G."/>
            <person name="Chettri P."/>
            <person name="Cox M.P."/>
            <person name="Datema E."/>
            <person name="de Vries R.P."/>
            <person name="Dhillon B."/>
            <person name="Ganley A.R."/>
            <person name="Griffiths S.A."/>
            <person name="Guo Y."/>
            <person name="Hamelin R.C."/>
            <person name="Henrissat B."/>
            <person name="Kabir M.S."/>
            <person name="Jashni M.K."/>
            <person name="Kema G."/>
            <person name="Klaubauf S."/>
            <person name="Lapidus A."/>
            <person name="Levasseur A."/>
            <person name="Lindquist E."/>
            <person name="Mehrabi R."/>
            <person name="Ohm R.A."/>
            <person name="Owen T.J."/>
            <person name="Salamov A."/>
            <person name="Schwelm A."/>
            <person name="Schijlen E."/>
            <person name="Sun H."/>
            <person name="van den Burg H.A."/>
            <person name="van Ham R.C.H.J."/>
            <person name="Zhang S."/>
            <person name="Goodwin S.B."/>
            <person name="Grigoriev I.V."/>
            <person name="Collemare J."/>
            <person name="Bradshaw R.E."/>
        </authorList>
    </citation>
    <scope>NUCLEOTIDE SEQUENCE [LARGE SCALE GENOMIC DNA]</scope>
    <source>
        <strain evidence="3">NZE10 / CBS 128990</strain>
    </source>
</reference>
<organism evidence="2 3">
    <name type="scientific">Dothistroma septosporum (strain NZE10 / CBS 128990)</name>
    <name type="common">Red band needle blight fungus</name>
    <name type="synonym">Mycosphaerella pini</name>
    <dbReference type="NCBI Taxonomy" id="675120"/>
    <lineage>
        <taxon>Eukaryota</taxon>
        <taxon>Fungi</taxon>
        <taxon>Dikarya</taxon>
        <taxon>Ascomycota</taxon>
        <taxon>Pezizomycotina</taxon>
        <taxon>Dothideomycetes</taxon>
        <taxon>Dothideomycetidae</taxon>
        <taxon>Mycosphaerellales</taxon>
        <taxon>Mycosphaerellaceae</taxon>
        <taxon>Dothistroma</taxon>
    </lineage>
</organism>
<reference evidence="2 3" key="2">
    <citation type="journal article" date="2012" name="PLoS Pathog.">
        <title>Diverse lifestyles and strategies of plant pathogenesis encoded in the genomes of eighteen Dothideomycetes fungi.</title>
        <authorList>
            <person name="Ohm R.A."/>
            <person name="Feau N."/>
            <person name="Henrissat B."/>
            <person name="Schoch C.L."/>
            <person name="Horwitz B.A."/>
            <person name="Barry K.W."/>
            <person name="Condon B.J."/>
            <person name="Copeland A.C."/>
            <person name="Dhillon B."/>
            <person name="Glaser F."/>
            <person name="Hesse C.N."/>
            <person name="Kosti I."/>
            <person name="LaButti K."/>
            <person name="Lindquist E.A."/>
            <person name="Lucas S."/>
            <person name="Salamov A.A."/>
            <person name="Bradshaw R.E."/>
            <person name="Ciuffetti L."/>
            <person name="Hamelin R.C."/>
            <person name="Kema G.H.J."/>
            <person name="Lawrence C."/>
            <person name="Scott J.A."/>
            <person name="Spatafora J.W."/>
            <person name="Turgeon B.G."/>
            <person name="de Wit P.J.G.M."/>
            <person name="Zhong S."/>
            <person name="Goodwin S.B."/>
            <person name="Grigoriev I.V."/>
        </authorList>
    </citation>
    <scope>NUCLEOTIDE SEQUENCE [LARGE SCALE GENOMIC DNA]</scope>
    <source>
        <strain evidence="3">NZE10 / CBS 128990</strain>
    </source>
</reference>
<dbReference type="Proteomes" id="UP000016933">
    <property type="component" value="Unassembled WGS sequence"/>
</dbReference>
<gene>
    <name evidence="2" type="ORF">DOTSEDRAFT_75681</name>
</gene>
<keyword evidence="3" id="KW-1185">Reference proteome</keyword>
<sequence length="77" mass="8447">MIAKSTISANMAPSEDAVPDSRLSHLLSRRTVTFFYKGRSNAPCKLKWRGVHSRDQTNAGGVVEHALVTSWETMATA</sequence>
<dbReference type="HOGENOM" id="CLU_2638041_0_0_1"/>
<dbReference type="AlphaFoldDB" id="M2WJB4"/>
<evidence type="ECO:0000256" key="1">
    <source>
        <dbReference type="SAM" id="MobiDB-lite"/>
    </source>
</evidence>
<evidence type="ECO:0000313" key="3">
    <source>
        <dbReference type="Proteomes" id="UP000016933"/>
    </source>
</evidence>
<feature type="compositionally biased region" description="Polar residues" evidence="1">
    <location>
        <begin position="1"/>
        <end position="11"/>
    </location>
</feature>